<comment type="similarity">
    <text evidence="2">Belongs to the G-protein coupled receptor 1 family.</text>
</comment>
<keyword evidence="12" id="KW-1185">Reference proteome</keyword>
<keyword evidence="4 9" id="KW-1133">Transmembrane helix</keyword>
<evidence type="ECO:0000256" key="8">
    <source>
        <dbReference type="ARBA" id="ARBA00023224"/>
    </source>
</evidence>
<dbReference type="Proteomes" id="UP000285301">
    <property type="component" value="Unassembled WGS sequence"/>
</dbReference>
<evidence type="ECO:0000256" key="6">
    <source>
        <dbReference type="ARBA" id="ARBA00023136"/>
    </source>
</evidence>
<evidence type="ECO:0000256" key="3">
    <source>
        <dbReference type="ARBA" id="ARBA00022692"/>
    </source>
</evidence>
<keyword evidence="3 9" id="KW-0812">Transmembrane</keyword>
<dbReference type="PROSITE" id="PS50262">
    <property type="entry name" value="G_PROTEIN_RECEP_F1_2"/>
    <property type="match status" value="1"/>
</dbReference>
<dbReference type="STRING" id="1965070.A0A3S3QHF3"/>
<evidence type="ECO:0000256" key="5">
    <source>
        <dbReference type="ARBA" id="ARBA00023040"/>
    </source>
</evidence>
<accession>A0A3S3QHF3</accession>
<keyword evidence="5" id="KW-0297">G-protein coupled receptor</keyword>
<dbReference type="Gene3D" id="1.20.1070.10">
    <property type="entry name" value="Rhodopsin 7-helix transmembrane proteins"/>
    <property type="match status" value="1"/>
</dbReference>
<keyword evidence="8" id="KW-0807">Transducer</keyword>
<reference evidence="11 12" key="1">
    <citation type="journal article" date="2018" name="Gigascience">
        <title>Genomes of trombidid mites reveal novel predicted allergens and laterally-transferred genes associated with secondary metabolism.</title>
        <authorList>
            <person name="Dong X."/>
            <person name="Chaisiri K."/>
            <person name="Xia D."/>
            <person name="Armstrong S.D."/>
            <person name="Fang Y."/>
            <person name="Donnelly M.J."/>
            <person name="Kadowaki T."/>
            <person name="McGarry J.W."/>
            <person name="Darby A.C."/>
            <person name="Makepeace B.L."/>
        </authorList>
    </citation>
    <scope>NUCLEOTIDE SEQUENCE [LARGE SCALE GENOMIC DNA]</scope>
    <source>
        <strain evidence="11">UoL-WK</strain>
    </source>
</reference>
<proteinExistence type="inferred from homology"/>
<dbReference type="InterPro" id="IPR000276">
    <property type="entry name" value="GPCR_Rhodpsn"/>
</dbReference>
<dbReference type="OrthoDB" id="6419947at2759"/>
<feature type="non-terminal residue" evidence="11">
    <location>
        <position position="1"/>
    </location>
</feature>
<comment type="subcellular location">
    <subcellularLocation>
        <location evidence="1">Membrane</location>
        <topology evidence="1">Multi-pass membrane protein</topology>
    </subcellularLocation>
</comment>
<dbReference type="AlphaFoldDB" id="A0A3S3QHF3"/>
<dbReference type="PANTHER" id="PTHR24243:SF233">
    <property type="entry name" value="THYROTROPIN-RELEASING HORMONE RECEPTOR"/>
    <property type="match status" value="1"/>
</dbReference>
<gene>
    <name evidence="11" type="ORF">B4U79_10446</name>
</gene>
<dbReference type="GO" id="GO:0005886">
    <property type="term" value="C:plasma membrane"/>
    <property type="evidence" value="ECO:0007669"/>
    <property type="project" value="TreeGrafter"/>
</dbReference>
<evidence type="ECO:0000256" key="2">
    <source>
        <dbReference type="ARBA" id="ARBA00010663"/>
    </source>
</evidence>
<dbReference type="SUPFAM" id="SSF81321">
    <property type="entry name" value="Family A G protein-coupled receptor-like"/>
    <property type="match status" value="1"/>
</dbReference>
<dbReference type="GO" id="GO:0004930">
    <property type="term" value="F:G protein-coupled receptor activity"/>
    <property type="evidence" value="ECO:0007669"/>
    <property type="project" value="UniProtKB-KW"/>
</dbReference>
<dbReference type="PROSITE" id="PS00237">
    <property type="entry name" value="G_PROTEIN_RECEP_F1_1"/>
    <property type="match status" value="1"/>
</dbReference>
<comment type="caution">
    <text evidence="11">The sequence shown here is derived from an EMBL/GenBank/DDBJ whole genome shotgun (WGS) entry which is preliminary data.</text>
</comment>
<protein>
    <submittedName>
        <fullName evidence="11">Sulfakinin receptor-like protein</fullName>
    </submittedName>
</protein>
<dbReference type="PANTHER" id="PTHR24243">
    <property type="entry name" value="G-PROTEIN COUPLED RECEPTOR"/>
    <property type="match status" value="1"/>
</dbReference>
<evidence type="ECO:0000256" key="4">
    <source>
        <dbReference type="ARBA" id="ARBA00022989"/>
    </source>
</evidence>
<feature type="transmembrane region" description="Helical" evidence="9">
    <location>
        <begin position="38"/>
        <end position="62"/>
    </location>
</feature>
<dbReference type="EMBL" id="NCKU01002781">
    <property type="protein sequence ID" value="RWS08800.1"/>
    <property type="molecule type" value="Genomic_DNA"/>
</dbReference>
<evidence type="ECO:0000313" key="11">
    <source>
        <dbReference type="EMBL" id="RWS08800.1"/>
    </source>
</evidence>
<evidence type="ECO:0000256" key="1">
    <source>
        <dbReference type="ARBA" id="ARBA00004141"/>
    </source>
</evidence>
<evidence type="ECO:0000256" key="7">
    <source>
        <dbReference type="ARBA" id="ARBA00023170"/>
    </source>
</evidence>
<evidence type="ECO:0000256" key="9">
    <source>
        <dbReference type="SAM" id="Phobius"/>
    </source>
</evidence>
<evidence type="ECO:0000259" key="10">
    <source>
        <dbReference type="PROSITE" id="PS50262"/>
    </source>
</evidence>
<keyword evidence="7 11" id="KW-0675">Receptor</keyword>
<dbReference type="Pfam" id="PF00001">
    <property type="entry name" value="7tm_1"/>
    <property type="match status" value="1"/>
</dbReference>
<evidence type="ECO:0000313" key="12">
    <source>
        <dbReference type="Proteomes" id="UP000285301"/>
    </source>
</evidence>
<sequence>AVAVCVTSWTLVSVSVERYYAICHPFKSRELRQNWTHIYKVIGSVWSLSLFLMSPIVFVSVLQPTANNSGNHQYFSFHSKLYNIENARGSI</sequence>
<name>A0A3S3QHF3_9ACAR</name>
<keyword evidence="6 9" id="KW-0472">Membrane</keyword>
<feature type="domain" description="G-protein coupled receptors family 1 profile" evidence="10">
    <location>
        <begin position="1"/>
        <end position="91"/>
    </location>
</feature>
<dbReference type="InterPro" id="IPR017452">
    <property type="entry name" value="GPCR_Rhodpsn_7TM"/>
</dbReference>
<organism evidence="11 12">
    <name type="scientific">Dinothrombium tinctorium</name>
    <dbReference type="NCBI Taxonomy" id="1965070"/>
    <lineage>
        <taxon>Eukaryota</taxon>
        <taxon>Metazoa</taxon>
        <taxon>Ecdysozoa</taxon>
        <taxon>Arthropoda</taxon>
        <taxon>Chelicerata</taxon>
        <taxon>Arachnida</taxon>
        <taxon>Acari</taxon>
        <taxon>Acariformes</taxon>
        <taxon>Trombidiformes</taxon>
        <taxon>Prostigmata</taxon>
        <taxon>Anystina</taxon>
        <taxon>Parasitengona</taxon>
        <taxon>Trombidioidea</taxon>
        <taxon>Trombidiidae</taxon>
        <taxon>Dinothrombium</taxon>
    </lineage>
</organism>